<keyword evidence="1" id="KW-0479">Metal-binding</keyword>
<reference evidence="6" key="1">
    <citation type="journal article" date="2014" name="BMC Genomics">
        <title>Genome characteristics reveal the impact of lichenization on lichen-forming fungus Endocarpon pusillum Hedwig (Verrucariales, Ascomycota).</title>
        <authorList>
            <person name="Wang Y.-Y."/>
            <person name="Liu B."/>
            <person name="Zhang X.-Y."/>
            <person name="Zhou Q.-M."/>
            <person name="Zhang T."/>
            <person name="Li H."/>
            <person name="Yu Y.-F."/>
            <person name="Zhang X.-L."/>
            <person name="Hao X.-Y."/>
            <person name="Wang M."/>
            <person name="Wang L."/>
            <person name="Wei J.-C."/>
        </authorList>
    </citation>
    <scope>NUCLEOTIDE SEQUENCE [LARGE SCALE GENOMIC DNA]</scope>
    <source>
        <strain evidence="6">Z07020 / HMAS-L-300199</strain>
    </source>
</reference>
<proteinExistence type="predicted"/>
<dbReference type="SUPFAM" id="SSF52540">
    <property type="entry name" value="P-loop containing nucleoside triphosphate hydrolases"/>
    <property type="match status" value="1"/>
</dbReference>
<feature type="region of interest" description="Disordered" evidence="3">
    <location>
        <begin position="1341"/>
        <end position="1360"/>
    </location>
</feature>
<evidence type="ECO:0000256" key="3">
    <source>
        <dbReference type="SAM" id="MobiDB-lite"/>
    </source>
</evidence>
<feature type="domain" description="C2H2-type" evidence="4">
    <location>
        <begin position="432"/>
        <end position="463"/>
    </location>
</feature>
<feature type="compositionally biased region" description="Basic and acidic residues" evidence="3">
    <location>
        <begin position="577"/>
        <end position="588"/>
    </location>
</feature>
<dbReference type="GO" id="GO:0008270">
    <property type="term" value="F:zinc ion binding"/>
    <property type="evidence" value="ECO:0007669"/>
    <property type="project" value="UniProtKB-KW"/>
</dbReference>
<feature type="region of interest" description="Disordered" evidence="3">
    <location>
        <begin position="1369"/>
        <end position="1414"/>
    </location>
</feature>
<sequence>MANPRASTAVAANTIAAEFEDCMETYQSLCSAMQANVAAWSGTTSAVCEYRKTLHQWGYRTGAATRALDYALHKNSDLRDEVLELLEGFKATLQSTLELVQIAALPLLSPALLDYPQTSYFDRSPNDRTGLGARPVCEDDLQPKLEDICHTLSLLERLSPTLGNPPPMDLFNADIHDNGTETEIYLARRMFPKASDLLACRLGKANWQRRLFLRSLRARLRREKSSAHQMAITPGSNRQFPLILSQRLPTAQNQFNSKLPPSHRSILGRINSRRTSTSDSTANTSTFWSKSESLTAETATSVAESDDRGKPSQLTVPAPPVALEKGATFRCQYCCLDIVVGETCAELRRRWLDQTKATCADAGNTPLKSEANLELPTSLEVSTSADWVAHVFADLEPYICTSEPCFHATKTYGSIADWLKHELSVHRLARIWTCQLCQEDFGHSGAFEAHLVTAHQVHPEQAPALSSFCERFTGDPPDLDCALCALKCTSVDSFRTHVAGHLEQLALCSIEPDEKAEEEIPASPIDQASPADYARLEEFVFSQSQYYSPDVFREHVTDAAQKQVFGQNIISQWSRSEAGKSTRIEKSKRPPMQGRGPSYSFLSNARKQKAKELGAEQEPQTPPVGASSTPRETVRTNPPPRNVDFVGRIGDLDNVHRELSRPGNICVLNGIGGLGKSALAAEYTYRFAVAYSYIFWVEAETPMICADTFAQISITTAAQKGIPLPSFDEQRLVDLSQEFLEQTTDRWLLIFDNVDQKLDLRRFLPIDMARTAGSVLITTNKGDIGLASSPFTFTQINLGTLTLEESRRLLLSATPGPHHQDAKSHPEYRLAGEIAKRADRLPLALSLIAGYVMVSRCTLADFVDLWNERRKNIRTSLQSSKCPVSETDEAMETLWDIGLREVTSDARKLLNILAFLDPDHIQKDLLVGPHEDPMLELLHVSEAGRYRRMTNELKTRRLIAIEFKNGEEVISIHRKLQARILRDLDKDPFSRGGVFNQVFSLVRSRFPSASPIQVPEPEKWPMCKKYLPHVLSIQRLTLGTLIHLPFTEELAKLFSDGGIDLWERGLTTEGLKLMKTAESILDLLKVDKFQLLRADIHVIISLLLQDSGLVHIGECHDRIKTALDIRRDYSDNREALTYTRNDEVLLYNAWSDYACVLLQINMFEEAEFIFERCFRQYQDWGSTNVIPYEYAKYYHHVSFCLMYRGSADEAVASAEKGLVYVEQATGKSAAYYRWKFDLACLLLQHPKFLESSSWQSRTVDMLKDILAARLLLHGKFAFLTLESYYALGATLFYLGNLPDAENCLRTILEIEKVRPGSCSEVALARTQFLLSEILLLMEEGSQASQHPTSKSEAATTAAAAAAAATEQVPAKEASVSAPSVQADQAQPKEASVSSAHPPRWTGQHLPTSGMVSTPAATADHRLEEAKDLARSAQKALDKLKSQTSGPLAQLNTDTQSAAARTFVEEHPMVLYDLMQPVFDGRFAGRDVMEYLRLIKKEEKKKEKVKDELGPMAKQVLDSIEEQENEEKEASRETRLPGAKARE</sequence>
<organism evidence="5 6">
    <name type="scientific">Endocarpon pusillum (strain Z07020 / HMAS-L-300199)</name>
    <name type="common">Lichen-forming fungus</name>
    <dbReference type="NCBI Taxonomy" id="1263415"/>
    <lineage>
        <taxon>Eukaryota</taxon>
        <taxon>Fungi</taxon>
        <taxon>Dikarya</taxon>
        <taxon>Ascomycota</taxon>
        <taxon>Pezizomycotina</taxon>
        <taxon>Eurotiomycetes</taxon>
        <taxon>Chaetothyriomycetidae</taxon>
        <taxon>Verrucariales</taxon>
        <taxon>Verrucariaceae</taxon>
        <taxon>Endocarpon</taxon>
    </lineage>
</organism>
<gene>
    <name evidence="5" type="ORF">EPUS_08140</name>
</gene>
<evidence type="ECO:0000256" key="1">
    <source>
        <dbReference type="PROSITE-ProRule" id="PRU00042"/>
    </source>
</evidence>
<dbReference type="Proteomes" id="UP000019373">
    <property type="component" value="Unassembled WGS sequence"/>
</dbReference>
<evidence type="ECO:0000256" key="2">
    <source>
        <dbReference type="SAM" id="Coils"/>
    </source>
</evidence>
<dbReference type="SMART" id="SM00355">
    <property type="entry name" value="ZnF_C2H2"/>
    <property type="match status" value="3"/>
</dbReference>
<dbReference type="InterPro" id="IPR027417">
    <property type="entry name" value="P-loop_NTPase"/>
</dbReference>
<evidence type="ECO:0000313" key="6">
    <source>
        <dbReference type="Proteomes" id="UP000019373"/>
    </source>
</evidence>
<keyword evidence="1" id="KW-0862">Zinc</keyword>
<dbReference type="HOGENOM" id="CLU_004786_0_0_1"/>
<accession>U1G1U4</accession>
<dbReference type="EMBL" id="KE721230">
    <property type="protein sequence ID" value="ERF71222.1"/>
    <property type="molecule type" value="Genomic_DNA"/>
</dbReference>
<dbReference type="PROSITE" id="PS00028">
    <property type="entry name" value="ZINC_FINGER_C2H2_1"/>
    <property type="match status" value="1"/>
</dbReference>
<evidence type="ECO:0000313" key="5">
    <source>
        <dbReference type="EMBL" id="ERF71222.1"/>
    </source>
</evidence>
<keyword evidence="2" id="KW-0175">Coiled coil</keyword>
<dbReference type="OrthoDB" id="6161812at2759"/>
<dbReference type="Gene3D" id="1.25.40.10">
    <property type="entry name" value="Tetratricopeptide repeat domain"/>
    <property type="match status" value="1"/>
</dbReference>
<feature type="region of interest" description="Disordered" evidence="3">
    <location>
        <begin position="1516"/>
        <end position="1542"/>
    </location>
</feature>
<name>U1G1U4_ENDPU</name>
<dbReference type="InterPro" id="IPR013087">
    <property type="entry name" value="Znf_C2H2_type"/>
</dbReference>
<dbReference type="Pfam" id="PF25000">
    <property type="entry name" value="DUF7779"/>
    <property type="match status" value="1"/>
</dbReference>
<feature type="region of interest" description="Disordered" evidence="3">
    <location>
        <begin position="576"/>
        <end position="644"/>
    </location>
</feature>
<dbReference type="PROSITE" id="PS50157">
    <property type="entry name" value="ZINC_FINGER_C2H2_2"/>
    <property type="match status" value="1"/>
</dbReference>
<dbReference type="InterPro" id="IPR011990">
    <property type="entry name" value="TPR-like_helical_dom_sf"/>
</dbReference>
<dbReference type="GeneID" id="19242991"/>
<dbReference type="OMA" id="FNFQKPT"/>
<dbReference type="GO" id="GO:0043531">
    <property type="term" value="F:ADP binding"/>
    <property type="evidence" value="ECO:0007669"/>
    <property type="project" value="InterPro"/>
</dbReference>
<keyword evidence="6" id="KW-1185">Reference proteome</keyword>
<feature type="compositionally biased region" description="Polar residues" evidence="3">
    <location>
        <begin position="1404"/>
        <end position="1414"/>
    </location>
</feature>
<feature type="region of interest" description="Disordered" evidence="3">
    <location>
        <begin position="298"/>
        <end position="317"/>
    </location>
</feature>
<dbReference type="eggNOG" id="ENOG502SIYI">
    <property type="taxonomic scope" value="Eukaryota"/>
</dbReference>
<dbReference type="RefSeq" id="XP_007803110.1">
    <property type="nucleotide sequence ID" value="XM_007804919.1"/>
</dbReference>
<protein>
    <recommendedName>
        <fullName evidence="4">C2H2-type domain-containing protein</fullName>
    </recommendedName>
</protein>
<dbReference type="PANTHER" id="PTHR35391:SF7">
    <property type="entry name" value="C2H2-TYPE DOMAIN-CONTAINING PROTEIN"/>
    <property type="match status" value="1"/>
</dbReference>
<feature type="compositionally biased region" description="Basic and acidic residues" evidence="3">
    <location>
        <begin position="1527"/>
        <end position="1542"/>
    </location>
</feature>
<keyword evidence="1" id="KW-0863">Zinc-finger</keyword>
<feature type="compositionally biased region" description="Polar residues" evidence="3">
    <location>
        <begin position="1341"/>
        <end position="1352"/>
    </location>
</feature>
<dbReference type="InterPro" id="IPR056681">
    <property type="entry name" value="DUF7779"/>
</dbReference>
<dbReference type="PANTHER" id="PTHR35391">
    <property type="entry name" value="C2H2-TYPE DOMAIN-CONTAINING PROTEIN-RELATED"/>
    <property type="match status" value="1"/>
</dbReference>
<dbReference type="SUPFAM" id="SSF48452">
    <property type="entry name" value="TPR-like"/>
    <property type="match status" value="1"/>
</dbReference>
<evidence type="ECO:0000259" key="4">
    <source>
        <dbReference type="PROSITE" id="PS50157"/>
    </source>
</evidence>
<feature type="coiled-coil region" evidence="2">
    <location>
        <begin position="1415"/>
        <end position="1442"/>
    </location>
</feature>
<dbReference type="Gene3D" id="3.40.50.300">
    <property type="entry name" value="P-loop containing nucleotide triphosphate hydrolases"/>
    <property type="match status" value="1"/>
</dbReference>